<protein>
    <submittedName>
        <fullName evidence="1">Uncharacterized protein</fullName>
    </submittedName>
</protein>
<keyword evidence="2" id="KW-1185">Reference proteome</keyword>
<sequence length="71" mass="8337">MLCRLALRRHEEGSNGKEVLDEDYLELMEYEAPTAHLLFILVPQKPDTHMWYLICWALTLFHPFKLAAGHL</sequence>
<dbReference type="AlphaFoldDB" id="A0A2N5VZA3"/>
<reference evidence="1 2" key="1">
    <citation type="submission" date="2017-11" db="EMBL/GenBank/DDBJ databases">
        <title>De novo assembly and phasing of dikaryotic genomes from two isolates of Puccinia coronata f. sp. avenae, the causal agent of oat crown rust.</title>
        <authorList>
            <person name="Miller M.E."/>
            <person name="Zhang Y."/>
            <person name="Omidvar V."/>
            <person name="Sperschneider J."/>
            <person name="Schwessinger B."/>
            <person name="Raley C."/>
            <person name="Palmer J.M."/>
            <person name="Garnica D."/>
            <person name="Upadhyaya N."/>
            <person name="Rathjen J."/>
            <person name="Taylor J.M."/>
            <person name="Park R.F."/>
            <person name="Dodds P.N."/>
            <person name="Hirsch C.D."/>
            <person name="Kianian S.F."/>
            <person name="Figueroa M."/>
        </authorList>
    </citation>
    <scope>NUCLEOTIDE SEQUENCE [LARGE SCALE GENOMIC DNA]</scope>
    <source>
        <strain evidence="1">12NC29</strain>
    </source>
</reference>
<evidence type="ECO:0000313" key="2">
    <source>
        <dbReference type="Proteomes" id="UP000235388"/>
    </source>
</evidence>
<name>A0A2N5VZA3_9BASI</name>
<accession>A0A2N5VZA3</accession>
<gene>
    <name evidence="1" type="ORF">PCANC_02314</name>
</gene>
<evidence type="ECO:0000313" key="1">
    <source>
        <dbReference type="EMBL" id="PLW55329.1"/>
    </source>
</evidence>
<dbReference type="EMBL" id="PGCJ01000033">
    <property type="protein sequence ID" value="PLW55329.1"/>
    <property type="molecule type" value="Genomic_DNA"/>
</dbReference>
<proteinExistence type="predicted"/>
<comment type="caution">
    <text evidence="1">The sequence shown here is derived from an EMBL/GenBank/DDBJ whole genome shotgun (WGS) entry which is preliminary data.</text>
</comment>
<organism evidence="1 2">
    <name type="scientific">Puccinia coronata f. sp. avenae</name>
    <dbReference type="NCBI Taxonomy" id="200324"/>
    <lineage>
        <taxon>Eukaryota</taxon>
        <taxon>Fungi</taxon>
        <taxon>Dikarya</taxon>
        <taxon>Basidiomycota</taxon>
        <taxon>Pucciniomycotina</taxon>
        <taxon>Pucciniomycetes</taxon>
        <taxon>Pucciniales</taxon>
        <taxon>Pucciniaceae</taxon>
        <taxon>Puccinia</taxon>
    </lineage>
</organism>
<dbReference type="Proteomes" id="UP000235388">
    <property type="component" value="Unassembled WGS sequence"/>
</dbReference>